<proteinExistence type="predicted"/>
<feature type="transmembrane region" description="Helical" evidence="1">
    <location>
        <begin position="96"/>
        <end position="118"/>
    </location>
</feature>
<reference evidence="2 3" key="1">
    <citation type="journal article" date="2019" name="Sci. Rep.">
        <title>Orb-weaving spider Araneus ventricosus genome elucidates the spidroin gene catalogue.</title>
        <authorList>
            <person name="Kono N."/>
            <person name="Nakamura H."/>
            <person name="Ohtoshi R."/>
            <person name="Moran D.A.P."/>
            <person name="Shinohara A."/>
            <person name="Yoshida Y."/>
            <person name="Fujiwara M."/>
            <person name="Mori M."/>
            <person name="Tomita M."/>
            <person name="Arakawa K."/>
        </authorList>
    </citation>
    <scope>NUCLEOTIDE SEQUENCE [LARGE SCALE GENOMIC DNA]</scope>
</reference>
<sequence>MGGIKMMIRDHIAMQRRKCNPNEIGVLLLDVAGKPSTATGRGVRIEKRILRDRKLAFKEHKRKISHDFPDNESARSFLATYLVRTIYSFARLRARYYWIFIPAFLFILTLITCIRGVLNFRIFLAAVDVRQMARRISKRPRFYAVPTL</sequence>
<organism evidence="2 3">
    <name type="scientific">Araneus ventricosus</name>
    <name type="common">Orbweaver spider</name>
    <name type="synonym">Epeira ventricosa</name>
    <dbReference type="NCBI Taxonomy" id="182803"/>
    <lineage>
        <taxon>Eukaryota</taxon>
        <taxon>Metazoa</taxon>
        <taxon>Ecdysozoa</taxon>
        <taxon>Arthropoda</taxon>
        <taxon>Chelicerata</taxon>
        <taxon>Arachnida</taxon>
        <taxon>Araneae</taxon>
        <taxon>Araneomorphae</taxon>
        <taxon>Entelegynae</taxon>
        <taxon>Araneoidea</taxon>
        <taxon>Araneidae</taxon>
        <taxon>Araneus</taxon>
    </lineage>
</organism>
<dbReference type="Proteomes" id="UP000499080">
    <property type="component" value="Unassembled WGS sequence"/>
</dbReference>
<keyword evidence="1" id="KW-0472">Membrane</keyword>
<evidence type="ECO:0000256" key="1">
    <source>
        <dbReference type="SAM" id="Phobius"/>
    </source>
</evidence>
<dbReference type="AlphaFoldDB" id="A0A4Y2SWY1"/>
<protein>
    <submittedName>
        <fullName evidence="2">Uncharacterized protein</fullName>
    </submittedName>
</protein>
<keyword evidence="3" id="KW-1185">Reference proteome</keyword>
<keyword evidence="1" id="KW-0812">Transmembrane</keyword>
<name>A0A4Y2SWY1_ARAVE</name>
<evidence type="ECO:0000313" key="2">
    <source>
        <dbReference type="EMBL" id="GBN92842.1"/>
    </source>
</evidence>
<keyword evidence="1" id="KW-1133">Transmembrane helix</keyword>
<gene>
    <name evidence="2" type="ORF">AVEN_115491_1</name>
</gene>
<accession>A0A4Y2SWY1</accession>
<dbReference type="EMBL" id="BGPR01024623">
    <property type="protein sequence ID" value="GBN92842.1"/>
    <property type="molecule type" value="Genomic_DNA"/>
</dbReference>
<comment type="caution">
    <text evidence="2">The sequence shown here is derived from an EMBL/GenBank/DDBJ whole genome shotgun (WGS) entry which is preliminary data.</text>
</comment>
<evidence type="ECO:0000313" key="3">
    <source>
        <dbReference type="Proteomes" id="UP000499080"/>
    </source>
</evidence>